<name>A0A699YGL8_HAELA</name>
<feature type="non-terminal residue" evidence="1">
    <location>
        <position position="102"/>
    </location>
</feature>
<comment type="caution">
    <text evidence="1">The sequence shown here is derived from an EMBL/GenBank/DDBJ whole genome shotgun (WGS) entry which is preliminary data.</text>
</comment>
<dbReference type="AlphaFoldDB" id="A0A699YGL8"/>
<dbReference type="EMBL" id="BLLF01000222">
    <property type="protein sequence ID" value="GFH09287.1"/>
    <property type="molecule type" value="Genomic_DNA"/>
</dbReference>
<reference evidence="1 2" key="1">
    <citation type="submission" date="2020-02" db="EMBL/GenBank/DDBJ databases">
        <title>Draft genome sequence of Haematococcus lacustris strain NIES-144.</title>
        <authorList>
            <person name="Morimoto D."/>
            <person name="Nakagawa S."/>
            <person name="Yoshida T."/>
            <person name="Sawayama S."/>
        </authorList>
    </citation>
    <scope>NUCLEOTIDE SEQUENCE [LARGE SCALE GENOMIC DNA]</scope>
    <source>
        <strain evidence="1 2">NIES-144</strain>
    </source>
</reference>
<proteinExistence type="predicted"/>
<sequence>MDSFAAAKTRSKRVLVMDEHGKAIYHERDALDCSYLPLLDENAADQKDGAGEADGKAETGNPADVMETFATALGEMDVIIDLINNLEAARHLDYKILATRPR</sequence>
<protein>
    <submittedName>
        <fullName evidence="1">Uncharacterized protein</fullName>
    </submittedName>
</protein>
<dbReference type="Proteomes" id="UP000485058">
    <property type="component" value="Unassembled WGS sequence"/>
</dbReference>
<evidence type="ECO:0000313" key="1">
    <source>
        <dbReference type="EMBL" id="GFH09287.1"/>
    </source>
</evidence>
<accession>A0A699YGL8</accession>
<keyword evidence="2" id="KW-1185">Reference proteome</keyword>
<evidence type="ECO:0000313" key="2">
    <source>
        <dbReference type="Proteomes" id="UP000485058"/>
    </source>
</evidence>
<gene>
    <name evidence="1" type="ORF">HaLaN_04396</name>
</gene>
<organism evidence="1 2">
    <name type="scientific">Haematococcus lacustris</name>
    <name type="common">Green alga</name>
    <name type="synonym">Haematococcus pluvialis</name>
    <dbReference type="NCBI Taxonomy" id="44745"/>
    <lineage>
        <taxon>Eukaryota</taxon>
        <taxon>Viridiplantae</taxon>
        <taxon>Chlorophyta</taxon>
        <taxon>core chlorophytes</taxon>
        <taxon>Chlorophyceae</taxon>
        <taxon>CS clade</taxon>
        <taxon>Chlamydomonadales</taxon>
        <taxon>Haematococcaceae</taxon>
        <taxon>Haematococcus</taxon>
    </lineage>
</organism>